<dbReference type="Pfam" id="PF07907">
    <property type="entry name" value="YibE_F"/>
    <property type="match status" value="1"/>
</dbReference>
<keyword evidence="1" id="KW-0812">Transmembrane</keyword>
<dbReference type="PANTHER" id="PTHR41771:SF1">
    <property type="entry name" value="MEMBRANE PROTEIN"/>
    <property type="match status" value="1"/>
</dbReference>
<feature type="transmembrane region" description="Helical" evidence="1">
    <location>
        <begin position="183"/>
        <end position="203"/>
    </location>
</feature>
<feature type="transmembrane region" description="Helical" evidence="1">
    <location>
        <begin position="156"/>
        <end position="177"/>
    </location>
</feature>
<gene>
    <name evidence="2" type="ORF">JCM9157_313</name>
</gene>
<dbReference type="eggNOG" id="COG5438">
    <property type="taxonomic scope" value="Bacteria"/>
</dbReference>
<dbReference type="InterPro" id="IPR012507">
    <property type="entry name" value="YibE_F"/>
</dbReference>
<keyword evidence="1" id="KW-1133">Transmembrane helix</keyword>
<protein>
    <recommendedName>
        <fullName evidence="4">YibE/F family protein</fullName>
    </recommendedName>
</protein>
<dbReference type="PANTHER" id="PTHR41771">
    <property type="entry name" value="MEMBRANE PROTEIN-RELATED"/>
    <property type="match status" value="1"/>
</dbReference>
<feature type="transmembrane region" description="Helical" evidence="1">
    <location>
        <begin position="350"/>
        <end position="372"/>
    </location>
</feature>
<accession>W4QMJ7</accession>
<dbReference type="AlphaFoldDB" id="W4QMJ7"/>
<keyword evidence="1" id="KW-0472">Membrane</keyword>
<dbReference type="STRING" id="1236973.JCM9157_313"/>
<keyword evidence="3" id="KW-1185">Reference proteome</keyword>
<feature type="transmembrane region" description="Helical" evidence="1">
    <location>
        <begin position="135"/>
        <end position="151"/>
    </location>
</feature>
<evidence type="ECO:0000313" key="2">
    <source>
        <dbReference type="EMBL" id="GAE33316.1"/>
    </source>
</evidence>
<organism evidence="2 3">
    <name type="scientific">Halalkalibacter akibai (strain ATCC 43226 / DSM 21942 / CIP 109018 / JCM 9157 / 1139)</name>
    <name type="common">Bacillus akibai</name>
    <dbReference type="NCBI Taxonomy" id="1236973"/>
    <lineage>
        <taxon>Bacteria</taxon>
        <taxon>Bacillati</taxon>
        <taxon>Bacillota</taxon>
        <taxon>Bacilli</taxon>
        <taxon>Bacillales</taxon>
        <taxon>Bacillaceae</taxon>
        <taxon>Halalkalibacter</taxon>
    </lineage>
</organism>
<feature type="transmembrane region" description="Helical" evidence="1">
    <location>
        <begin position="312"/>
        <end position="330"/>
    </location>
</feature>
<reference evidence="2 3" key="1">
    <citation type="journal article" date="2014" name="Genome Announc.">
        <title>Draft Genome Sequences of Three Alkaliphilic Bacillus Strains, Bacillus wakoensis JCM 9140T, Bacillus akibai JCM 9157T, and Bacillus hemicellulosilyticus JCM 9152T.</title>
        <authorList>
            <person name="Yuki M."/>
            <person name="Oshima K."/>
            <person name="Suda W."/>
            <person name="Oshida Y."/>
            <person name="Kitamura K."/>
            <person name="Iida T."/>
            <person name="Hattori M."/>
            <person name="Ohkuma M."/>
        </authorList>
    </citation>
    <scope>NUCLEOTIDE SEQUENCE [LARGE SCALE GENOMIC DNA]</scope>
    <source>
        <strain evidence="2 3">JCM 9157</strain>
    </source>
</reference>
<sequence>MRSIIQLLKKITYKQKLIYMIIAICFISTFLFVHNNHFLYERPIAVVIDTSLEDKTETIDQFNNNDVISTQELIAKIKNGEDKGKIIHIVNKFSTSKLYDHEFQVGNQLFVSIEGMIAETEELTGTIVDVKRDKYLLLVAWIFFFVLLIVGKKQGLFSMISLLINAVLLTYALHVYINHSNWSLLLIISVSVVIFTVISLLLVNGLNEKTYAAIIATLIGTFLSLLITCFALSVTSGQGLRYEELQFITRSYQTVFLAGLFIGSLGAVMDVAITMSSSIFGLYEKDHNISVKSLIHSGLEIGRDIMGTMTNILFFAYVSGSIPIIILYLMNMSSLGFTLSINLSLELARALAGGIGIVITIPIGLYTAIYFVKRKRANS</sequence>
<comment type="caution">
    <text evidence="2">The sequence shown here is derived from an EMBL/GenBank/DDBJ whole genome shotgun (WGS) entry which is preliminary data.</text>
</comment>
<evidence type="ECO:0008006" key="4">
    <source>
        <dbReference type="Google" id="ProtNLM"/>
    </source>
</evidence>
<dbReference type="EMBL" id="BAUV01000002">
    <property type="protein sequence ID" value="GAE33316.1"/>
    <property type="molecule type" value="Genomic_DNA"/>
</dbReference>
<evidence type="ECO:0000313" key="3">
    <source>
        <dbReference type="Proteomes" id="UP000018896"/>
    </source>
</evidence>
<feature type="transmembrane region" description="Helical" evidence="1">
    <location>
        <begin position="255"/>
        <end position="283"/>
    </location>
</feature>
<feature type="transmembrane region" description="Helical" evidence="1">
    <location>
        <begin position="210"/>
        <end position="235"/>
    </location>
</feature>
<proteinExistence type="predicted"/>
<dbReference type="Proteomes" id="UP000018896">
    <property type="component" value="Unassembled WGS sequence"/>
</dbReference>
<feature type="transmembrane region" description="Helical" evidence="1">
    <location>
        <begin position="17"/>
        <end position="34"/>
    </location>
</feature>
<name>W4QMJ7_HALA3</name>
<evidence type="ECO:0000256" key="1">
    <source>
        <dbReference type="SAM" id="Phobius"/>
    </source>
</evidence>